<dbReference type="GO" id="GO:0008168">
    <property type="term" value="F:methyltransferase activity"/>
    <property type="evidence" value="ECO:0007669"/>
    <property type="project" value="UniProtKB-ARBA"/>
</dbReference>
<dbReference type="InterPro" id="IPR029063">
    <property type="entry name" value="SAM-dependent_MTases_sf"/>
</dbReference>
<gene>
    <name evidence="1" type="ORF">AQI95_37525</name>
</gene>
<comment type="caution">
    <text evidence="1">The sequence shown here is derived from an EMBL/GenBank/DDBJ whole genome shotgun (WGS) entry which is preliminary data.</text>
</comment>
<dbReference type="Pfam" id="PF13489">
    <property type="entry name" value="Methyltransf_23"/>
    <property type="match status" value="1"/>
</dbReference>
<dbReference type="GO" id="GO:0017000">
    <property type="term" value="P:antibiotic biosynthetic process"/>
    <property type="evidence" value="ECO:0007669"/>
    <property type="project" value="UniProtKB-ARBA"/>
</dbReference>
<dbReference type="PANTHER" id="PTHR43861">
    <property type="entry name" value="TRANS-ACONITATE 2-METHYLTRANSFERASE-RELATED"/>
    <property type="match status" value="1"/>
</dbReference>
<name>A0A101NUM5_9ACTN</name>
<dbReference type="STRING" id="67386.AQI95_37525"/>
<accession>A0A101NUM5</accession>
<proteinExistence type="predicted"/>
<evidence type="ECO:0000313" key="2">
    <source>
        <dbReference type="Proteomes" id="UP000053127"/>
    </source>
</evidence>
<protein>
    <recommendedName>
        <fullName evidence="3">Methyltransferase type 11</fullName>
    </recommendedName>
</protein>
<dbReference type="SUPFAM" id="SSF53335">
    <property type="entry name" value="S-adenosyl-L-methionine-dependent methyltransferases"/>
    <property type="match status" value="1"/>
</dbReference>
<organism evidence="1 2">
    <name type="scientific">Streptomyces yokosukanensis</name>
    <dbReference type="NCBI Taxonomy" id="67386"/>
    <lineage>
        <taxon>Bacteria</taxon>
        <taxon>Bacillati</taxon>
        <taxon>Actinomycetota</taxon>
        <taxon>Actinomycetes</taxon>
        <taxon>Kitasatosporales</taxon>
        <taxon>Streptomycetaceae</taxon>
        <taxon>Streptomyces</taxon>
    </lineage>
</organism>
<sequence>MTVSRVEYAGRQAGVDTADDTPDLHCPACLERGKPLRMVVEGRYRLVRCRECRTEYFRADPALAGCDGQAPVSEYWEQYKFGLYASDEVRRGYEQRYEATLDEAERLTGRIGTVLDVGCGIGNFVSFAQTRCDRAYGVDVDAGAVNMARSRGLRVALSDDLDALLPDASMDALTLWDVIEHLYDPFPVLNGALRKLRPGGTVIFETPDASFPVRPVVLAVNAMSRGRVDLTGHMYYWEHKIYFTEAGMRAILNRLECEVISVERPTSPRAKMQEIFTRYADASWQSRALAHAWPRLEGAARRVGRGNKLIVIAQYTGRG</sequence>
<dbReference type="Proteomes" id="UP000053127">
    <property type="component" value="Unassembled WGS sequence"/>
</dbReference>
<evidence type="ECO:0000313" key="1">
    <source>
        <dbReference type="EMBL" id="KUM99673.1"/>
    </source>
</evidence>
<reference evidence="1 2" key="1">
    <citation type="submission" date="2015-10" db="EMBL/GenBank/DDBJ databases">
        <title>Draft genome sequence of Streptomyces yokosukanensis DSM 40224, type strain for the species Streptomyces yokosukanensis.</title>
        <authorList>
            <person name="Ruckert C."/>
            <person name="Winkler A."/>
            <person name="Kalinowski J."/>
            <person name="Kampfer P."/>
            <person name="Glaeser S."/>
        </authorList>
    </citation>
    <scope>NUCLEOTIDE SEQUENCE [LARGE SCALE GENOMIC DNA]</scope>
    <source>
        <strain evidence="1 2">DSM 40224</strain>
    </source>
</reference>
<dbReference type="CDD" id="cd02440">
    <property type="entry name" value="AdoMet_MTases"/>
    <property type="match status" value="1"/>
</dbReference>
<keyword evidence="2" id="KW-1185">Reference proteome</keyword>
<dbReference type="EMBL" id="LMWN01000061">
    <property type="protein sequence ID" value="KUM99673.1"/>
    <property type="molecule type" value="Genomic_DNA"/>
</dbReference>
<dbReference type="Gene3D" id="3.40.50.150">
    <property type="entry name" value="Vaccinia Virus protein VP39"/>
    <property type="match status" value="1"/>
</dbReference>
<evidence type="ECO:0008006" key="3">
    <source>
        <dbReference type="Google" id="ProtNLM"/>
    </source>
</evidence>
<dbReference type="AlphaFoldDB" id="A0A101NUM5"/>